<comment type="caution">
    <text evidence="2">The sequence shown here is derived from an EMBL/GenBank/DDBJ whole genome shotgun (WGS) entry which is preliminary data.</text>
</comment>
<name>K6V789_9MICO</name>
<dbReference type="EMBL" id="BAGZ01000008">
    <property type="protein sequence ID" value="GAB78073.1"/>
    <property type="molecule type" value="Genomic_DNA"/>
</dbReference>
<protein>
    <recommendedName>
        <fullName evidence="4">ABC transporter substrate-binding protein</fullName>
    </recommendedName>
</protein>
<evidence type="ECO:0000313" key="3">
    <source>
        <dbReference type="Proteomes" id="UP000008495"/>
    </source>
</evidence>
<accession>K6V789</accession>
<evidence type="ECO:0000313" key="2">
    <source>
        <dbReference type="EMBL" id="GAB78073.1"/>
    </source>
</evidence>
<dbReference type="STRING" id="100225.SAMN05421595_0590"/>
<dbReference type="InterPro" id="IPR054828">
    <property type="entry name" value="Vit_B12_bind_prot"/>
</dbReference>
<organism evidence="2 3">
    <name type="scientific">Austwickia chelonae NBRC 105200</name>
    <dbReference type="NCBI Taxonomy" id="1184607"/>
    <lineage>
        <taxon>Bacteria</taxon>
        <taxon>Bacillati</taxon>
        <taxon>Actinomycetota</taxon>
        <taxon>Actinomycetes</taxon>
        <taxon>Micrococcales</taxon>
        <taxon>Dermatophilaceae</taxon>
        <taxon>Austwickia</taxon>
    </lineage>
</organism>
<reference evidence="2 3" key="1">
    <citation type="submission" date="2012-08" db="EMBL/GenBank/DDBJ databases">
        <title>Whole genome shotgun sequence of Austwickia chelonae NBRC 105200.</title>
        <authorList>
            <person name="Yoshida I."/>
            <person name="Hosoyama A."/>
            <person name="Tsuchikane K."/>
            <person name="Katsumata H."/>
            <person name="Ando Y."/>
            <person name="Ohji S."/>
            <person name="Hamada M."/>
            <person name="Tamura T."/>
            <person name="Yamazoe A."/>
            <person name="Yamazaki S."/>
            <person name="Fujita N."/>
        </authorList>
    </citation>
    <scope>NUCLEOTIDE SEQUENCE [LARGE SCALE GENOMIC DNA]</scope>
    <source>
        <strain evidence="2 3">NBRC 105200</strain>
    </source>
</reference>
<sequence length="264" mass="28787">MALSRPGVVRDDLGRALTLVRPVERVVSLVPSLTEAVACTDPALLVGATDWCTHPTGLSVARVGGTKNPDISRILELDTHLVIAGKEENRRVDVEALQNSGVPVWVTDVMDVPGALRSLGRILELLRPSRACRWLVEAEQAWSDPPQVRAGRPLQVMVPIWRRPWMCVGPSTYAADVLRRLGVQPVAPPGTDRYPRFSPQDIVAAHEIDLVLLPDEPYPFSASDGPEVFSCPVAYLAGRMLTWYGPSMVEAPTEIVGSLRAALH</sequence>
<evidence type="ECO:0008006" key="4">
    <source>
        <dbReference type="Google" id="ProtNLM"/>
    </source>
</evidence>
<dbReference type="AlphaFoldDB" id="K6V789"/>
<dbReference type="PANTHER" id="PTHR30535">
    <property type="entry name" value="VITAMIN B12-BINDING PROTEIN"/>
    <property type="match status" value="1"/>
</dbReference>
<proteinExistence type="inferred from homology"/>
<dbReference type="NCBIfam" id="NF038402">
    <property type="entry name" value="TroA_like"/>
    <property type="match status" value="1"/>
</dbReference>
<dbReference type="PANTHER" id="PTHR30535:SF35">
    <property type="entry name" value="PERIPLASMIC BINDING PROTEIN"/>
    <property type="match status" value="1"/>
</dbReference>
<dbReference type="InterPro" id="IPR050902">
    <property type="entry name" value="ABC_Transporter_SBP"/>
</dbReference>
<comment type="similarity">
    <text evidence="1">Belongs to the bacterial solute-binding protein 8 family.</text>
</comment>
<dbReference type="Proteomes" id="UP000008495">
    <property type="component" value="Unassembled WGS sequence"/>
</dbReference>
<gene>
    <name evidence="2" type="ORF">AUCHE_08_03170</name>
</gene>
<dbReference type="OrthoDB" id="9816357at2"/>
<keyword evidence="3" id="KW-1185">Reference proteome</keyword>
<dbReference type="RefSeq" id="WP_006502827.1">
    <property type="nucleotide sequence ID" value="NZ_BAGZ01000008.1"/>
</dbReference>
<dbReference type="SUPFAM" id="SSF53807">
    <property type="entry name" value="Helical backbone' metal receptor"/>
    <property type="match status" value="1"/>
</dbReference>
<evidence type="ECO:0000256" key="1">
    <source>
        <dbReference type="ARBA" id="ARBA00008814"/>
    </source>
</evidence>
<dbReference type="Gene3D" id="3.40.50.1980">
    <property type="entry name" value="Nitrogenase molybdenum iron protein domain"/>
    <property type="match status" value="2"/>
</dbReference>
<dbReference type="eggNOG" id="COG0614">
    <property type="taxonomic scope" value="Bacteria"/>
</dbReference>